<keyword evidence="2" id="KW-1003">Cell membrane</keyword>
<keyword evidence="4 6" id="KW-1133">Transmembrane helix</keyword>
<comment type="subcellular location">
    <subcellularLocation>
        <location evidence="1">Cell membrane</location>
        <topology evidence="1">Multi-pass membrane protein</topology>
    </subcellularLocation>
</comment>
<keyword evidence="9" id="KW-1185">Reference proteome</keyword>
<dbReference type="GO" id="GO:0005886">
    <property type="term" value="C:plasma membrane"/>
    <property type="evidence" value="ECO:0007669"/>
    <property type="project" value="UniProtKB-SubCell"/>
</dbReference>
<evidence type="ECO:0000256" key="4">
    <source>
        <dbReference type="ARBA" id="ARBA00022989"/>
    </source>
</evidence>
<evidence type="ECO:0000256" key="2">
    <source>
        <dbReference type="ARBA" id="ARBA00022475"/>
    </source>
</evidence>
<keyword evidence="5 6" id="KW-0472">Membrane</keyword>
<feature type="transmembrane region" description="Helical" evidence="6">
    <location>
        <begin position="20"/>
        <end position="45"/>
    </location>
</feature>
<reference evidence="8 9" key="1">
    <citation type="submission" date="2019-12" db="EMBL/GenBank/DDBJ databases">
        <title>Paenibacillus sp. nov. sp. isolated from soil.</title>
        <authorList>
            <person name="Kim J."/>
            <person name="Jeong S.E."/>
            <person name="Jung H.S."/>
            <person name="Jeon C.O."/>
        </authorList>
    </citation>
    <scope>NUCLEOTIDE SEQUENCE [LARGE SCALE GENOMIC DNA]</scope>
    <source>
        <strain evidence="8 9">5J-6</strain>
    </source>
</reference>
<evidence type="ECO:0000256" key="1">
    <source>
        <dbReference type="ARBA" id="ARBA00004651"/>
    </source>
</evidence>
<gene>
    <name evidence="8" type="ORF">GQF01_04925</name>
</gene>
<evidence type="ECO:0000256" key="3">
    <source>
        <dbReference type="ARBA" id="ARBA00022692"/>
    </source>
</evidence>
<dbReference type="Proteomes" id="UP000481087">
    <property type="component" value="Unassembled WGS sequence"/>
</dbReference>
<keyword evidence="3 6" id="KW-0812">Transmembrane</keyword>
<evidence type="ECO:0000313" key="9">
    <source>
        <dbReference type="Proteomes" id="UP000481087"/>
    </source>
</evidence>
<evidence type="ECO:0000259" key="7">
    <source>
        <dbReference type="Pfam" id="PF13396"/>
    </source>
</evidence>
<dbReference type="InterPro" id="IPR027379">
    <property type="entry name" value="CLS_N"/>
</dbReference>
<dbReference type="AlphaFoldDB" id="A0A6L8UWM8"/>
<proteinExistence type="predicted"/>
<sequence>MNSKQGGGNLSSNASFALGSGFILFFIFISFALFLAHIVLCVWAYRDCVRRGKSTEFAIIVLLVMLFFPLIGLIVYLIIRND</sequence>
<comment type="caution">
    <text evidence="8">The sequence shown here is derived from an EMBL/GenBank/DDBJ whole genome shotgun (WGS) entry which is preliminary data.</text>
</comment>
<evidence type="ECO:0000256" key="5">
    <source>
        <dbReference type="ARBA" id="ARBA00023136"/>
    </source>
</evidence>
<protein>
    <recommendedName>
        <fullName evidence="7">Cardiolipin synthase N-terminal domain-containing protein</fullName>
    </recommendedName>
</protein>
<evidence type="ECO:0000313" key="8">
    <source>
        <dbReference type="EMBL" id="MZQ81470.1"/>
    </source>
</evidence>
<organism evidence="8 9">
    <name type="scientific">Paenibacillus silvestris</name>
    <dbReference type="NCBI Taxonomy" id="2606219"/>
    <lineage>
        <taxon>Bacteria</taxon>
        <taxon>Bacillati</taxon>
        <taxon>Bacillota</taxon>
        <taxon>Bacilli</taxon>
        <taxon>Bacillales</taxon>
        <taxon>Paenibacillaceae</taxon>
        <taxon>Paenibacillus</taxon>
    </lineage>
</organism>
<feature type="domain" description="Cardiolipin synthase N-terminal" evidence="7">
    <location>
        <begin position="39"/>
        <end position="80"/>
    </location>
</feature>
<feature type="transmembrane region" description="Helical" evidence="6">
    <location>
        <begin position="57"/>
        <end position="79"/>
    </location>
</feature>
<accession>A0A6L8UWM8</accession>
<evidence type="ECO:0000256" key="6">
    <source>
        <dbReference type="SAM" id="Phobius"/>
    </source>
</evidence>
<dbReference type="EMBL" id="WTUZ01000010">
    <property type="protein sequence ID" value="MZQ81470.1"/>
    <property type="molecule type" value="Genomic_DNA"/>
</dbReference>
<dbReference type="Pfam" id="PF13396">
    <property type="entry name" value="PLDc_N"/>
    <property type="match status" value="1"/>
</dbReference>
<name>A0A6L8UWM8_9BACL</name>